<evidence type="ECO:0000256" key="2">
    <source>
        <dbReference type="ARBA" id="ARBA00010663"/>
    </source>
</evidence>
<dbReference type="OrthoDB" id="6117944at2759"/>
<feature type="transmembrane region" description="Helical" evidence="12">
    <location>
        <begin position="156"/>
        <end position="181"/>
    </location>
</feature>
<comment type="similarity">
    <text evidence="2 10">Belongs to the G-protein coupled receptor 1 family.</text>
</comment>
<dbReference type="GO" id="GO:0004930">
    <property type="term" value="F:G protein-coupled receptor activity"/>
    <property type="evidence" value="ECO:0007669"/>
    <property type="project" value="UniProtKB-KW"/>
</dbReference>
<name>A0A6A4V0P9_AMPAM</name>
<dbReference type="AlphaFoldDB" id="A0A6A4V0P9"/>
<accession>A0A6A4V0P9</accession>
<keyword evidence="15" id="KW-1185">Reference proteome</keyword>
<evidence type="ECO:0000313" key="14">
    <source>
        <dbReference type="EMBL" id="KAF0287533.1"/>
    </source>
</evidence>
<evidence type="ECO:0000256" key="9">
    <source>
        <dbReference type="ARBA" id="ARBA00023224"/>
    </source>
</evidence>
<feature type="region of interest" description="Disordered" evidence="11">
    <location>
        <begin position="272"/>
        <end position="297"/>
    </location>
</feature>
<keyword evidence="3" id="KW-1003">Cell membrane</keyword>
<feature type="transmembrane region" description="Helical" evidence="12">
    <location>
        <begin position="69"/>
        <end position="87"/>
    </location>
</feature>
<protein>
    <submittedName>
        <fullName evidence="14">Protein trapped in endoderm-1</fullName>
    </submittedName>
</protein>
<evidence type="ECO:0000313" key="15">
    <source>
        <dbReference type="Proteomes" id="UP000440578"/>
    </source>
</evidence>
<evidence type="ECO:0000256" key="8">
    <source>
        <dbReference type="ARBA" id="ARBA00023170"/>
    </source>
</evidence>
<feature type="transmembrane region" description="Helical" evidence="12">
    <location>
        <begin position="108"/>
        <end position="132"/>
    </location>
</feature>
<dbReference type="InterPro" id="IPR000276">
    <property type="entry name" value="GPCR_Rhodpsn"/>
</dbReference>
<keyword evidence="4 10" id="KW-0812">Transmembrane</keyword>
<feature type="transmembrane region" description="Helical" evidence="12">
    <location>
        <begin position="202"/>
        <end position="221"/>
    </location>
</feature>
<dbReference type="PRINTS" id="PR00237">
    <property type="entry name" value="GPCRRHODOPSN"/>
</dbReference>
<dbReference type="EMBL" id="VIIS01002185">
    <property type="protein sequence ID" value="KAF0287533.1"/>
    <property type="molecule type" value="Genomic_DNA"/>
</dbReference>
<evidence type="ECO:0000256" key="12">
    <source>
        <dbReference type="SAM" id="Phobius"/>
    </source>
</evidence>
<comment type="caution">
    <text evidence="14">The sequence shown here is derived from an EMBL/GenBank/DDBJ whole genome shotgun (WGS) entry which is preliminary data.</text>
</comment>
<feature type="transmembrane region" description="Helical" evidence="12">
    <location>
        <begin position="233"/>
        <end position="252"/>
    </location>
</feature>
<dbReference type="PROSITE" id="PS50262">
    <property type="entry name" value="G_PROTEIN_RECEP_F1_2"/>
    <property type="match status" value="1"/>
</dbReference>
<reference evidence="14 15" key="1">
    <citation type="submission" date="2019-07" db="EMBL/GenBank/DDBJ databases">
        <title>Draft genome assembly of a fouling barnacle, Amphibalanus amphitrite (Darwin, 1854): The first reference genome for Thecostraca.</title>
        <authorList>
            <person name="Kim W."/>
        </authorList>
    </citation>
    <scope>NUCLEOTIDE SEQUENCE [LARGE SCALE GENOMIC DNA]</scope>
    <source>
        <strain evidence="14">SNU_AA5</strain>
        <tissue evidence="14">Soma without cirri and trophi</tissue>
    </source>
</reference>
<dbReference type="SMART" id="SM01381">
    <property type="entry name" value="7TM_GPCR_Srsx"/>
    <property type="match status" value="1"/>
</dbReference>
<evidence type="ECO:0000256" key="4">
    <source>
        <dbReference type="ARBA" id="ARBA00022692"/>
    </source>
</evidence>
<evidence type="ECO:0000256" key="1">
    <source>
        <dbReference type="ARBA" id="ARBA00004651"/>
    </source>
</evidence>
<dbReference type="GO" id="GO:0005886">
    <property type="term" value="C:plasma membrane"/>
    <property type="evidence" value="ECO:0007669"/>
    <property type="project" value="UniProtKB-SubCell"/>
</dbReference>
<dbReference type="Gene3D" id="1.20.1070.10">
    <property type="entry name" value="Rhodopsin 7-helix transmembrane proteins"/>
    <property type="match status" value="1"/>
</dbReference>
<sequence length="314" mass="34159">MVVGFVGNFLTLVAIKRTPSLHNATTAFIASLGVADLMFCALVLPLDIVPFSESTWLNGNSVLCVLQTFLKYLSVMGSLFSISLISLNRFVLIICPPGVYHRLYQRRWVAAQIAGIWSFSLVMLTPTLAGAWGRFGYLPRLQCCAILPVNGRSPNVALFMITFLTPCAVISVCYLAILIAVMRSQHALRQRRHEVRVTRMSLAVFMAFIVCFAPLTIINIWDVGFNHPVLHVVGYVIMCASSSINPIIYVALSQQYRRAYWSLFSCGKPRRGPETSSNVLQAPHPPTSPASVTNKGSSHAVGLGLGGGSASAGP</sequence>
<proteinExistence type="inferred from homology"/>
<dbReference type="Proteomes" id="UP000440578">
    <property type="component" value="Unassembled WGS sequence"/>
</dbReference>
<evidence type="ECO:0000256" key="3">
    <source>
        <dbReference type="ARBA" id="ARBA00022475"/>
    </source>
</evidence>
<dbReference type="InterPro" id="IPR017452">
    <property type="entry name" value="GPCR_Rhodpsn_7TM"/>
</dbReference>
<organism evidence="14 15">
    <name type="scientific">Amphibalanus amphitrite</name>
    <name type="common">Striped barnacle</name>
    <name type="synonym">Balanus amphitrite</name>
    <dbReference type="NCBI Taxonomy" id="1232801"/>
    <lineage>
        <taxon>Eukaryota</taxon>
        <taxon>Metazoa</taxon>
        <taxon>Ecdysozoa</taxon>
        <taxon>Arthropoda</taxon>
        <taxon>Crustacea</taxon>
        <taxon>Multicrustacea</taxon>
        <taxon>Cirripedia</taxon>
        <taxon>Thoracica</taxon>
        <taxon>Thoracicalcarea</taxon>
        <taxon>Balanomorpha</taxon>
        <taxon>Balanoidea</taxon>
        <taxon>Balanidae</taxon>
        <taxon>Amphibalaninae</taxon>
        <taxon>Amphibalanus</taxon>
    </lineage>
</organism>
<dbReference type="PANTHER" id="PTHR24228">
    <property type="entry name" value="B2 BRADYKININ RECEPTOR/ANGIOTENSIN II RECEPTOR"/>
    <property type="match status" value="1"/>
</dbReference>
<dbReference type="Pfam" id="PF00001">
    <property type="entry name" value="7tm_1"/>
    <property type="match status" value="1"/>
</dbReference>
<gene>
    <name evidence="14" type="primary">Tre1_2</name>
    <name evidence="14" type="ORF">FJT64_014074</name>
</gene>
<evidence type="ECO:0000256" key="10">
    <source>
        <dbReference type="RuleBase" id="RU000688"/>
    </source>
</evidence>
<dbReference type="PROSITE" id="PS00237">
    <property type="entry name" value="G_PROTEIN_RECEP_F1_1"/>
    <property type="match status" value="1"/>
</dbReference>
<feature type="domain" description="G-protein coupled receptors family 1 profile" evidence="13">
    <location>
        <begin position="7"/>
        <end position="249"/>
    </location>
</feature>
<keyword evidence="6 10" id="KW-0297">G-protein coupled receptor</keyword>
<keyword evidence="5 12" id="KW-1133">Transmembrane helix</keyword>
<evidence type="ECO:0000256" key="11">
    <source>
        <dbReference type="SAM" id="MobiDB-lite"/>
    </source>
</evidence>
<dbReference type="SUPFAM" id="SSF81321">
    <property type="entry name" value="Family A G protein-coupled receptor-like"/>
    <property type="match status" value="1"/>
</dbReference>
<dbReference type="PANTHER" id="PTHR24228:SF74">
    <property type="entry name" value="G-PROTEIN COUPLED RECEPTORS FAMILY 1 PROFILE DOMAIN-CONTAINING PROTEIN"/>
    <property type="match status" value="1"/>
</dbReference>
<evidence type="ECO:0000256" key="7">
    <source>
        <dbReference type="ARBA" id="ARBA00023136"/>
    </source>
</evidence>
<evidence type="ECO:0000256" key="6">
    <source>
        <dbReference type="ARBA" id="ARBA00023040"/>
    </source>
</evidence>
<keyword evidence="7 12" id="KW-0472">Membrane</keyword>
<evidence type="ECO:0000259" key="13">
    <source>
        <dbReference type="PROSITE" id="PS50262"/>
    </source>
</evidence>
<evidence type="ECO:0000256" key="5">
    <source>
        <dbReference type="ARBA" id="ARBA00022989"/>
    </source>
</evidence>
<feature type="transmembrane region" description="Helical" evidence="12">
    <location>
        <begin position="26"/>
        <end position="49"/>
    </location>
</feature>
<comment type="subcellular location">
    <subcellularLocation>
        <location evidence="1">Cell membrane</location>
        <topology evidence="1">Multi-pass membrane protein</topology>
    </subcellularLocation>
</comment>
<keyword evidence="8 10" id="KW-0675">Receptor</keyword>
<keyword evidence="9 10" id="KW-0807">Transducer</keyword>